<keyword evidence="2" id="KW-1185">Reference proteome</keyword>
<name>A0ABD3GJE4_9MARC</name>
<dbReference type="Proteomes" id="UP001633002">
    <property type="component" value="Unassembled WGS sequence"/>
</dbReference>
<organism evidence="1 2">
    <name type="scientific">Riccia sorocarpa</name>
    <dbReference type="NCBI Taxonomy" id="122646"/>
    <lineage>
        <taxon>Eukaryota</taxon>
        <taxon>Viridiplantae</taxon>
        <taxon>Streptophyta</taxon>
        <taxon>Embryophyta</taxon>
        <taxon>Marchantiophyta</taxon>
        <taxon>Marchantiopsida</taxon>
        <taxon>Marchantiidae</taxon>
        <taxon>Marchantiales</taxon>
        <taxon>Ricciaceae</taxon>
        <taxon>Riccia</taxon>
    </lineage>
</organism>
<reference evidence="1 2" key="1">
    <citation type="submission" date="2024-09" db="EMBL/GenBank/DDBJ databases">
        <title>Chromosome-scale assembly of Riccia sorocarpa.</title>
        <authorList>
            <person name="Paukszto L."/>
        </authorList>
    </citation>
    <scope>NUCLEOTIDE SEQUENCE [LARGE SCALE GENOMIC DNA]</scope>
    <source>
        <strain evidence="1">LP-2024</strain>
        <tissue evidence="1">Aerial parts of the thallus</tissue>
    </source>
</reference>
<dbReference type="AlphaFoldDB" id="A0ABD3GJE4"/>
<gene>
    <name evidence="1" type="ORF">R1sor_021757</name>
</gene>
<proteinExistence type="predicted"/>
<protein>
    <submittedName>
        <fullName evidence="1">Uncharacterized protein</fullName>
    </submittedName>
</protein>
<accession>A0ABD3GJE4</accession>
<evidence type="ECO:0000313" key="2">
    <source>
        <dbReference type="Proteomes" id="UP001633002"/>
    </source>
</evidence>
<sequence length="176" mass="20068">MSARCASEFACLTDSDQSPTVLHQKFYALKQADTELQRERVELNSAAEKMAWKFRSKHFDLKELQDYGIPRQEGNVAIATPRCMERGQGCQMRGVQETLSFASLVPILPGRQNGRSSTGVVHDLHLHIGRYLISFDNMTRLEAAFLLKYGYSFTLLRLGRRIIFIARFVVVLNNLQ</sequence>
<evidence type="ECO:0000313" key="1">
    <source>
        <dbReference type="EMBL" id="KAL3678801.1"/>
    </source>
</evidence>
<dbReference type="EMBL" id="JBJQOH010000007">
    <property type="protein sequence ID" value="KAL3678801.1"/>
    <property type="molecule type" value="Genomic_DNA"/>
</dbReference>
<comment type="caution">
    <text evidence="1">The sequence shown here is derived from an EMBL/GenBank/DDBJ whole genome shotgun (WGS) entry which is preliminary data.</text>
</comment>